<organism evidence="2 3">
    <name type="scientific">Eiseniibacteriota bacterium</name>
    <dbReference type="NCBI Taxonomy" id="2212470"/>
    <lineage>
        <taxon>Bacteria</taxon>
        <taxon>Candidatus Eiseniibacteriota</taxon>
    </lineage>
</organism>
<dbReference type="Proteomes" id="UP000319771">
    <property type="component" value="Unassembled WGS sequence"/>
</dbReference>
<name>A0A538UD67_UNCEI</name>
<feature type="region of interest" description="Disordered" evidence="1">
    <location>
        <begin position="50"/>
        <end position="70"/>
    </location>
</feature>
<comment type="caution">
    <text evidence="2">The sequence shown here is derived from an EMBL/GenBank/DDBJ whole genome shotgun (WGS) entry which is preliminary data.</text>
</comment>
<sequence length="70" mass="7610">MNAMPLCVYLCYTAGCQQKVERWMPTAEEGAAARIECPRCGEPMQCAWTGSQAPTPNLKDAKVPPVGPVR</sequence>
<evidence type="ECO:0000313" key="2">
    <source>
        <dbReference type="EMBL" id="TMQ73848.1"/>
    </source>
</evidence>
<protein>
    <submittedName>
        <fullName evidence="2">Uncharacterized protein</fullName>
    </submittedName>
</protein>
<dbReference type="AlphaFoldDB" id="A0A538UD67"/>
<gene>
    <name evidence="2" type="ORF">E6K81_02535</name>
</gene>
<evidence type="ECO:0000313" key="3">
    <source>
        <dbReference type="Proteomes" id="UP000319771"/>
    </source>
</evidence>
<evidence type="ECO:0000256" key="1">
    <source>
        <dbReference type="SAM" id="MobiDB-lite"/>
    </source>
</evidence>
<reference evidence="2 3" key="1">
    <citation type="journal article" date="2019" name="Nat. Microbiol.">
        <title>Mediterranean grassland soil C-N compound turnover is dependent on rainfall and depth, and is mediated by genomically divergent microorganisms.</title>
        <authorList>
            <person name="Diamond S."/>
            <person name="Andeer P.F."/>
            <person name="Li Z."/>
            <person name="Crits-Christoph A."/>
            <person name="Burstein D."/>
            <person name="Anantharaman K."/>
            <person name="Lane K.R."/>
            <person name="Thomas B.C."/>
            <person name="Pan C."/>
            <person name="Northen T.R."/>
            <person name="Banfield J.F."/>
        </authorList>
    </citation>
    <scope>NUCLEOTIDE SEQUENCE [LARGE SCALE GENOMIC DNA]</scope>
    <source>
        <strain evidence="2">WS_11</strain>
    </source>
</reference>
<dbReference type="EMBL" id="VBPB01000037">
    <property type="protein sequence ID" value="TMQ73848.1"/>
    <property type="molecule type" value="Genomic_DNA"/>
</dbReference>
<proteinExistence type="predicted"/>
<accession>A0A538UD67</accession>